<feature type="domain" description="Amidohydrolase-related" evidence="9">
    <location>
        <begin position="70"/>
        <end position="435"/>
    </location>
</feature>
<evidence type="ECO:0000256" key="2">
    <source>
        <dbReference type="ARBA" id="ARBA00006745"/>
    </source>
</evidence>
<dbReference type="GO" id="GO:0008892">
    <property type="term" value="F:guanine deaminase activity"/>
    <property type="evidence" value="ECO:0007669"/>
    <property type="project" value="UniProtKB-UniRule"/>
</dbReference>
<dbReference type="AlphaFoldDB" id="A0A4Y3TX54"/>
<dbReference type="Gene3D" id="2.30.40.10">
    <property type="entry name" value="Urease, subunit C, domain 1"/>
    <property type="match status" value="1"/>
</dbReference>
<keyword evidence="11" id="KW-1185">Reference proteome</keyword>
<dbReference type="SUPFAM" id="SSF51556">
    <property type="entry name" value="Metallo-dependent hydrolases"/>
    <property type="match status" value="1"/>
</dbReference>
<dbReference type="PANTHER" id="PTHR11271:SF6">
    <property type="entry name" value="GUANINE DEAMINASE"/>
    <property type="match status" value="1"/>
</dbReference>
<comment type="cofactor">
    <cofactor evidence="8">
        <name>Zn(2+)</name>
        <dbReference type="ChEBI" id="CHEBI:29105"/>
    </cofactor>
    <text evidence="8">Binds 1 zinc ion per subunit.</text>
</comment>
<dbReference type="NCBIfam" id="TIGR02967">
    <property type="entry name" value="guan_deamin"/>
    <property type="match status" value="1"/>
</dbReference>
<dbReference type="FunFam" id="3.20.20.140:FF:000022">
    <property type="entry name" value="Guanine deaminase"/>
    <property type="match status" value="1"/>
</dbReference>
<dbReference type="OrthoDB" id="9787621at2"/>
<evidence type="ECO:0000256" key="6">
    <source>
        <dbReference type="ARBA" id="ARBA00022833"/>
    </source>
</evidence>
<dbReference type="SUPFAM" id="SSF51338">
    <property type="entry name" value="Composite domain of metallo-dependent hydrolases"/>
    <property type="match status" value="1"/>
</dbReference>
<dbReference type="GO" id="GO:0005829">
    <property type="term" value="C:cytosol"/>
    <property type="evidence" value="ECO:0007669"/>
    <property type="project" value="TreeGrafter"/>
</dbReference>
<dbReference type="InterPro" id="IPR051607">
    <property type="entry name" value="Metallo-dep_hydrolases"/>
</dbReference>
<comment type="similarity">
    <text evidence="2 8">Belongs to the metallo-dependent hydrolases superfamily. ATZ/TRZ family.</text>
</comment>
<evidence type="ECO:0000313" key="10">
    <source>
        <dbReference type="EMBL" id="GEB86383.1"/>
    </source>
</evidence>
<dbReference type="EC" id="3.5.4.3" evidence="3 7"/>
<accession>A0A4Y3TX54</accession>
<proteinExistence type="inferred from homology"/>
<comment type="pathway">
    <text evidence="1 8">Purine metabolism; guanine degradation; xanthine from guanine: step 1/1.</text>
</comment>
<reference evidence="10 11" key="1">
    <citation type="submission" date="2019-06" db="EMBL/GenBank/DDBJ databases">
        <title>Whole genome shotgun sequence of Acetobacter peroxydans NBRC 13755.</title>
        <authorList>
            <person name="Hosoyama A."/>
            <person name="Uohara A."/>
            <person name="Ohji S."/>
            <person name="Ichikawa N."/>
        </authorList>
    </citation>
    <scope>NUCLEOTIDE SEQUENCE [LARGE SCALE GENOMIC DNA]</scope>
    <source>
        <strain evidence="10 11">NBRC 13755</strain>
    </source>
</reference>
<gene>
    <name evidence="10" type="primary">guaD</name>
    <name evidence="10" type="ORF">APE01nite_21800</name>
</gene>
<evidence type="ECO:0000256" key="8">
    <source>
        <dbReference type="RuleBase" id="RU366009"/>
    </source>
</evidence>
<comment type="caution">
    <text evidence="10">The sequence shown here is derived from an EMBL/GenBank/DDBJ whole genome shotgun (WGS) entry which is preliminary data.</text>
</comment>
<keyword evidence="4 8" id="KW-0479">Metal-binding</keyword>
<dbReference type="NCBIfam" id="NF006679">
    <property type="entry name" value="PRK09228.1"/>
    <property type="match status" value="1"/>
</dbReference>
<dbReference type="Proteomes" id="UP000317730">
    <property type="component" value="Unassembled WGS sequence"/>
</dbReference>
<dbReference type="GO" id="GO:0006147">
    <property type="term" value="P:guanine catabolic process"/>
    <property type="evidence" value="ECO:0007669"/>
    <property type="project" value="UniProtKB-UniRule"/>
</dbReference>
<dbReference type="InterPro" id="IPR011059">
    <property type="entry name" value="Metal-dep_hydrolase_composite"/>
</dbReference>
<dbReference type="GO" id="GO:0008270">
    <property type="term" value="F:zinc ion binding"/>
    <property type="evidence" value="ECO:0007669"/>
    <property type="project" value="UniProtKB-UniRule"/>
</dbReference>
<comment type="catalytic activity">
    <reaction evidence="8">
        <text>guanine + H2O + H(+) = xanthine + NH4(+)</text>
        <dbReference type="Rhea" id="RHEA:14665"/>
        <dbReference type="ChEBI" id="CHEBI:15377"/>
        <dbReference type="ChEBI" id="CHEBI:15378"/>
        <dbReference type="ChEBI" id="CHEBI:16235"/>
        <dbReference type="ChEBI" id="CHEBI:17712"/>
        <dbReference type="ChEBI" id="CHEBI:28938"/>
        <dbReference type="EC" id="3.5.4.3"/>
    </reaction>
</comment>
<evidence type="ECO:0000256" key="7">
    <source>
        <dbReference type="NCBIfam" id="TIGR02967"/>
    </source>
</evidence>
<dbReference type="InterPro" id="IPR032466">
    <property type="entry name" value="Metal_Hydrolase"/>
</dbReference>
<sequence>MISKNRSALRGCYVTFRDNPFRVPAQSALVVEEDGLILMENGRITQCGPYAELAHLLQADIPVTHYPNCIISAGLIDAHVHYPQLSAIASWGQQLLPWLEEYIFPTEARFADPAVARAAARIFMTELLRNGTTTAAVYCTVHRQSVDAFFEESQKIGTRMIAGKVLMDRNAPANLRDTAAQGYDDSLNLIHRWHGKGRQLYAVTPRFAMTSTQEQLEQAGALLDQFPDVFMQTHLSENTDEIAEVARLFPDCTSYLDVYDKAGLVRRRSVFGHGIHLDEEALHRCHAAGSTLAHCPTSNLFLGSGFFPLAATQSPDRPVHVALATDIGAGTTLSMLGTMAEAYKVSLAAGKERLHPAQAFWLATAGAAQALNLEDRIGTIAPGMEADLCVLDPYATPLLAYRAARCDSIEAQLFPLMILGDDRCIRATWVAGHEVHRNHSLPISRDSLNGQ</sequence>
<evidence type="ECO:0000313" key="11">
    <source>
        <dbReference type="Proteomes" id="UP000317730"/>
    </source>
</evidence>
<dbReference type="Pfam" id="PF01979">
    <property type="entry name" value="Amidohydro_1"/>
    <property type="match status" value="1"/>
</dbReference>
<dbReference type="PANTHER" id="PTHR11271">
    <property type="entry name" value="GUANINE DEAMINASE"/>
    <property type="match status" value="1"/>
</dbReference>
<name>A0A4Y3TX54_9PROT</name>
<dbReference type="UniPathway" id="UPA00603">
    <property type="reaction ID" value="UER00660"/>
</dbReference>
<keyword evidence="6 8" id="KW-0862">Zinc</keyword>
<organism evidence="10 11">
    <name type="scientific">Acetobacter peroxydans</name>
    <dbReference type="NCBI Taxonomy" id="104098"/>
    <lineage>
        <taxon>Bacteria</taxon>
        <taxon>Pseudomonadati</taxon>
        <taxon>Pseudomonadota</taxon>
        <taxon>Alphaproteobacteria</taxon>
        <taxon>Acetobacterales</taxon>
        <taxon>Acetobacteraceae</taxon>
        <taxon>Acetobacter</taxon>
    </lineage>
</organism>
<evidence type="ECO:0000256" key="4">
    <source>
        <dbReference type="ARBA" id="ARBA00022723"/>
    </source>
</evidence>
<evidence type="ECO:0000259" key="9">
    <source>
        <dbReference type="Pfam" id="PF01979"/>
    </source>
</evidence>
<comment type="function">
    <text evidence="8">Catalyzes the hydrolytic deamination of guanine, producing xanthine and ammonia.</text>
</comment>
<evidence type="ECO:0000256" key="3">
    <source>
        <dbReference type="ARBA" id="ARBA00012781"/>
    </source>
</evidence>
<keyword evidence="5 8" id="KW-0378">Hydrolase</keyword>
<evidence type="ECO:0000256" key="5">
    <source>
        <dbReference type="ARBA" id="ARBA00022801"/>
    </source>
</evidence>
<dbReference type="InterPro" id="IPR014311">
    <property type="entry name" value="Guanine_deaminase"/>
</dbReference>
<protein>
    <recommendedName>
        <fullName evidence="3 7">Guanine deaminase</fullName>
        <shortName evidence="8">Guanase</shortName>
        <ecNumber evidence="3 7">3.5.4.3</ecNumber>
    </recommendedName>
    <alternativeName>
        <fullName evidence="8">Guanine aminohydrolase</fullName>
    </alternativeName>
</protein>
<dbReference type="InterPro" id="IPR006680">
    <property type="entry name" value="Amidohydro-rel"/>
</dbReference>
<evidence type="ECO:0000256" key="1">
    <source>
        <dbReference type="ARBA" id="ARBA00004984"/>
    </source>
</evidence>
<dbReference type="EMBL" id="BJMV01000013">
    <property type="protein sequence ID" value="GEB86383.1"/>
    <property type="molecule type" value="Genomic_DNA"/>
</dbReference>
<dbReference type="RefSeq" id="WP_141377485.1">
    <property type="nucleotide sequence ID" value="NZ_BAPL01000022.1"/>
</dbReference>
<dbReference type="Gene3D" id="3.20.20.140">
    <property type="entry name" value="Metal-dependent hydrolases"/>
    <property type="match status" value="1"/>
</dbReference>